<dbReference type="PANTHER" id="PTHR47894">
    <property type="entry name" value="HTH-TYPE TRANSCRIPTIONAL REGULATOR GADX"/>
    <property type="match status" value="1"/>
</dbReference>
<dbReference type="InterPro" id="IPR020449">
    <property type="entry name" value="Tscrpt_reg_AraC-type_HTH"/>
</dbReference>
<dbReference type="InterPro" id="IPR009057">
    <property type="entry name" value="Homeodomain-like_sf"/>
</dbReference>
<dbReference type="GO" id="GO:0005829">
    <property type="term" value="C:cytosol"/>
    <property type="evidence" value="ECO:0007669"/>
    <property type="project" value="TreeGrafter"/>
</dbReference>
<dbReference type="PROSITE" id="PS01124">
    <property type="entry name" value="HTH_ARAC_FAMILY_2"/>
    <property type="match status" value="1"/>
</dbReference>
<gene>
    <name evidence="5" type="ORF">C0029_09625</name>
</gene>
<dbReference type="PANTHER" id="PTHR47894:SF1">
    <property type="entry name" value="HTH-TYPE TRANSCRIPTIONAL REGULATOR VQSM"/>
    <property type="match status" value="1"/>
</dbReference>
<dbReference type="SUPFAM" id="SSF46689">
    <property type="entry name" value="Homeodomain-like"/>
    <property type="match status" value="1"/>
</dbReference>
<dbReference type="Pfam" id="PF12625">
    <property type="entry name" value="Arabinose_bd"/>
    <property type="match status" value="1"/>
</dbReference>
<dbReference type="GO" id="GO:0000976">
    <property type="term" value="F:transcription cis-regulatory region binding"/>
    <property type="evidence" value="ECO:0007669"/>
    <property type="project" value="TreeGrafter"/>
</dbReference>
<evidence type="ECO:0000313" key="5">
    <source>
        <dbReference type="EMBL" id="PLW86644.1"/>
    </source>
</evidence>
<evidence type="ECO:0000259" key="4">
    <source>
        <dbReference type="PROSITE" id="PS01124"/>
    </source>
</evidence>
<dbReference type="PRINTS" id="PR00032">
    <property type="entry name" value="HTHARAC"/>
</dbReference>
<dbReference type="Pfam" id="PF12833">
    <property type="entry name" value="HTH_18"/>
    <property type="match status" value="1"/>
</dbReference>
<dbReference type="RefSeq" id="WP_084199347.1">
    <property type="nucleotide sequence ID" value="NZ_BMYL01000002.1"/>
</dbReference>
<dbReference type="KEGG" id="hja:BST95_10600"/>
<dbReference type="Gene3D" id="1.10.10.60">
    <property type="entry name" value="Homeodomain-like"/>
    <property type="match status" value="1"/>
</dbReference>
<dbReference type="AlphaFoldDB" id="A0AAP8MFU9"/>
<evidence type="ECO:0000256" key="1">
    <source>
        <dbReference type="ARBA" id="ARBA00023015"/>
    </source>
</evidence>
<keyword evidence="3" id="KW-0804">Transcription</keyword>
<organism evidence="5 6">
    <name type="scientific">Halioglobus japonicus</name>
    <dbReference type="NCBI Taxonomy" id="930805"/>
    <lineage>
        <taxon>Bacteria</taxon>
        <taxon>Pseudomonadati</taxon>
        <taxon>Pseudomonadota</taxon>
        <taxon>Gammaproteobacteria</taxon>
        <taxon>Cellvibrionales</taxon>
        <taxon>Halieaceae</taxon>
        <taxon>Halioglobus</taxon>
    </lineage>
</organism>
<evidence type="ECO:0000256" key="2">
    <source>
        <dbReference type="ARBA" id="ARBA00023125"/>
    </source>
</evidence>
<protein>
    <submittedName>
        <fullName evidence="5">AraC family transcriptional regulator</fullName>
    </submittedName>
</protein>
<dbReference type="GO" id="GO:0003700">
    <property type="term" value="F:DNA-binding transcription factor activity"/>
    <property type="evidence" value="ECO:0007669"/>
    <property type="project" value="InterPro"/>
</dbReference>
<comment type="caution">
    <text evidence="5">The sequence shown here is derived from an EMBL/GenBank/DDBJ whole genome shotgun (WGS) entry which is preliminary data.</text>
</comment>
<keyword evidence="2" id="KW-0238">DNA-binding</keyword>
<name>A0AAP8MFU9_9GAMM</name>
<feature type="domain" description="HTH araC/xylS-type" evidence="4">
    <location>
        <begin position="250"/>
        <end position="332"/>
    </location>
</feature>
<evidence type="ECO:0000256" key="3">
    <source>
        <dbReference type="ARBA" id="ARBA00023163"/>
    </source>
</evidence>
<sequence length="336" mass="38460">MPSVSTHHFLAAMRGAQLKGWSRQSLLAEAGMKDNFDYAGEQRFSIDQMTRLTRTIWRVLDDEFMGFTRTQSKPGTFAFCVKAMSKERTLRDALMTGSTFYSLVTDDIETEIIEHGDHAVIDIRFQHPELDPDYYFEDFWMVIWHRLASWLTGLRIPLQYVNFTQAKPPHSRELNYMFPGVLDFGTTSSQLAFDARHLELPISRSSREVDRFLARSPFYLLSIPGSEGMLHGTIVSMLTPEDNGVMTFPSIEEIAAQLGCSGGTLRRRLREESSSYSKIKDELRRNVAYKLLADESIPIEDVALAAGYSTASPFIRAFNQWSGTSPRQYRRKLRPR</sequence>
<dbReference type="SMART" id="SM00342">
    <property type="entry name" value="HTH_ARAC"/>
    <property type="match status" value="1"/>
</dbReference>
<dbReference type="Proteomes" id="UP000235162">
    <property type="component" value="Unassembled WGS sequence"/>
</dbReference>
<dbReference type="InterPro" id="IPR018060">
    <property type="entry name" value="HTH_AraC"/>
</dbReference>
<dbReference type="EMBL" id="PKUR01000002">
    <property type="protein sequence ID" value="PLW86644.1"/>
    <property type="molecule type" value="Genomic_DNA"/>
</dbReference>
<proteinExistence type="predicted"/>
<accession>A0AAP8MFU9</accession>
<keyword evidence="6" id="KW-1185">Reference proteome</keyword>
<reference evidence="5 6" key="1">
    <citation type="submission" date="2018-01" db="EMBL/GenBank/DDBJ databases">
        <title>The draft genome sequence of Halioglobus japonicus S1-36.</title>
        <authorList>
            <person name="Du Z.-J."/>
            <person name="Shi M.-J."/>
        </authorList>
    </citation>
    <scope>NUCLEOTIDE SEQUENCE [LARGE SCALE GENOMIC DNA]</scope>
    <source>
        <strain evidence="5 6">S1-36</strain>
    </source>
</reference>
<keyword evidence="1" id="KW-0805">Transcription regulation</keyword>
<dbReference type="InterPro" id="IPR032687">
    <property type="entry name" value="AraC-type_N"/>
</dbReference>
<evidence type="ECO:0000313" key="6">
    <source>
        <dbReference type="Proteomes" id="UP000235162"/>
    </source>
</evidence>